<dbReference type="GO" id="GO:0016787">
    <property type="term" value="F:hydrolase activity"/>
    <property type="evidence" value="ECO:0007669"/>
    <property type="project" value="UniProtKB-KW"/>
</dbReference>
<proteinExistence type="inferred from homology"/>
<keyword evidence="3" id="KW-0378">Hydrolase</keyword>
<gene>
    <name evidence="3" type="ORF">SAMN04490178_1562</name>
</gene>
<reference evidence="3 4" key="1">
    <citation type="submission" date="2016-10" db="EMBL/GenBank/DDBJ databases">
        <authorList>
            <person name="de Groot N.N."/>
        </authorList>
    </citation>
    <scope>NUCLEOTIDE SEQUENCE [LARGE SCALE GENOMIC DNA]</scope>
    <source>
        <strain evidence="3 4">DSM 13305</strain>
    </source>
</reference>
<evidence type="ECO:0000259" key="2">
    <source>
        <dbReference type="Pfam" id="PF00561"/>
    </source>
</evidence>
<name>A0A1H8Y7G9_9FIRM</name>
<dbReference type="Pfam" id="PF00561">
    <property type="entry name" value="Abhydrolase_1"/>
    <property type="match status" value="1"/>
</dbReference>
<dbReference type="SUPFAM" id="SSF53474">
    <property type="entry name" value="alpha/beta-Hydrolases"/>
    <property type="match status" value="1"/>
</dbReference>
<organism evidence="3 4">
    <name type="scientific">Propionispora vibrioides</name>
    <dbReference type="NCBI Taxonomy" id="112903"/>
    <lineage>
        <taxon>Bacteria</taxon>
        <taxon>Bacillati</taxon>
        <taxon>Bacillota</taxon>
        <taxon>Negativicutes</taxon>
        <taxon>Selenomonadales</taxon>
        <taxon>Sporomusaceae</taxon>
        <taxon>Propionispora</taxon>
    </lineage>
</organism>
<comment type="similarity">
    <text evidence="1">Belongs to the AB hydrolase superfamily. FUS2 hydrolase family.</text>
</comment>
<dbReference type="InterPro" id="IPR050261">
    <property type="entry name" value="FrsA_esterase"/>
</dbReference>
<evidence type="ECO:0000256" key="1">
    <source>
        <dbReference type="ARBA" id="ARBA00038115"/>
    </source>
</evidence>
<evidence type="ECO:0000313" key="3">
    <source>
        <dbReference type="EMBL" id="SEP48027.1"/>
    </source>
</evidence>
<dbReference type="InterPro" id="IPR029058">
    <property type="entry name" value="AB_hydrolase_fold"/>
</dbReference>
<dbReference type="AlphaFoldDB" id="A0A1H8Y7G9"/>
<dbReference type="EMBL" id="FODY01000056">
    <property type="protein sequence ID" value="SEP48027.1"/>
    <property type="molecule type" value="Genomic_DNA"/>
</dbReference>
<protein>
    <submittedName>
        <fullName evidence="3">Lysophospholipase, alpha-beta hydrolase superfamily</fullName>
    </submittedName>
</protein>
<dbReference type="STRING" id="112903.SAMN04490178_1562"/>
<dbReference type="Proteomes" id="UP000198847">
    <property type="component" value="Unassembled WGS sequence"/>
</dbReference>
<keyword evidence="4" id="KW-1185">Reference proteome</keyword>
<evidence type="ECO:0000313" key="4">
    <source>
        <dbReference type="Proteomes" id="UP000198847"/>
    </source>
</evidence>
<dbReference type="Gene3D" id="3.40.50.1820">
    <property type="entry name" value="alpha/beta hydrolase"/>
    <property type="match status" value="1"/>
</dbReference>
<dbReference type="OrthoDB" id="9812921at2"/>
<dbReference type="InterPro" id="IPR000073">
    <property type="entry name" value="AB_hydrolase_1"/>
</dbReference>
<accession>A0A1H8Y7G9</accession>
<sequence length="403" mass="45033">MKNIVFRDDSFAFETLRLLSETAYGMADIGEVLTTAEKITEGDDNSWCKEWTVTAKRLHATADDYLKNGHPVSARKTYLRAYNYYRSAEFYLHGNPNDPRINELSEASFTCFEKVMELNDPVIKAVKIPYEGTTLPGHYYKCQKALSPSPVLILMTGFDGTKEELYGMAMAALEHGMNCLVFEGPGQGEALRRQNLYFRYDYESVVTPIVDFVLSLDGIDPDKIVLMGVSLGGYLAPRAAAYEHRLAACIANGGVYSFSDTLKNLLPDSHFLDMASTDPDKLNQSLDQMLKTNPTLKWGFEHGMFVFGVNTPAQFILKIKDFTMEGVAEKIQCPTLIVDAEEDKLMSGQARPLYDALTCEKSFMLFSSEEGAGEHGQCGAKLLANERILSWIDERLLNSASDR</sequence>
<feature type="domain" description="AB hydrolase-1" evidence="2">
    <location>
        <begin position="150"/>
        <end position="361"/>
    </location>
</feature>
<dbReference type="PANTHER" id="PTHR22946:SF12">
    <property type="entry name" value="CONIDIAL PIGMENT BIOSYNTHESIS PROTEIN AYG1 (AFU_ORTHOLOGUE AFUA_2G17550)"/>
    <property type="match status" value="1"/>
</dbReference>
<dbReference type="Gene3D" id="1.20.1440.110">
    <property type="entry name" value="acylaminoacyl peptidase"/>
    <property type="match status" value="1"/>
</dbReference>
<dbReference type="PANTHER" id="PTHR22946">
    <property type="entry name" value="DIENELACTONE HYDROLASE DOMAIN-CONTAINING PROTEIN-RELATED"/>
    <property type="match status" value="1"/>
</dbReference>
<dbReference type="RefSeq" id="WP_091752474.1">
    <property type="nucleotide sequence ID" value="NZ_FODY01000056.1"/>
</dbReference>